<evidence type="ECO:0000256" key="6">
    <source>
        <dbReference type="PROSITE-ProRule" id="PRU00221"/>
    </source>
</evidence>
<dbReference type="PANTHER" id="PTHR19918">
    <property type="entry name" value="CELL DIVISION CYCLE 20 CDC20 FIZZY -RELATED"/>
    <property type="match status" value="1"/>
</dbReference>
<dbReference type="SUPFAM" id="SSF50978">
    <property type="entry name" value="WD40 repeat-like"/>
    <property type="match status" value="1"/>
</dbReference>
<dbReference type="InterPro" id="IPR001680">
    <property type="entry name" value="WD40_rpt"/>
</dbReference>
<dbReference type="GO" id="GO:1990757">
    <property type="term" value="F:ubiquitin ligase activator activity"/>
    <property type="evidence" value="ECO:0007669"/>
    <property type="project" value="TreeGrafter"/>
</dbReference>
<keyword evidence="1 6" id="KW-0853">WD repeat</keyword>
<dbReference type="InterPro" id="IPR033010">
    <property type="entry name" value="Cdc20/Fizzy"/>
</dbReference>
<dbReference type="PROSITE" id="PS50082">
    <property type="entry name" value="WD_REPEATS_2"/>
    <property type="match status" value="1"/>
</dbReference>
<evidence type="ECO:0000256" key="4">
    <source>
        <dbReference type="ARBA" id="ARBA00022776"/>
    </source>
</evidence>
<dbReference type="PANTHER" id="PTHR19918:SF8">
    <property type="entry name" value="FI02843P"/>
    <property type="match status" value="1"/>
</dbReference>
<dbReference type="GO" id="GO:0051301">
    <property type="term" value="P:cell division"/>
    <property type="evidence" value="ECO:0007669"/>
    <property type="project" value="UniProtKB-KW"/>
</dbReference>
<dbReference type="EMBL" id="LTAI01001460">
    <property type="protein sequence ID" value="ORD95347.1"/>
    <property type="molecule type" value="Genomic_DNA"/>
</dbReference>
<evidence type="ECO:0000313" key="8">
    <source>
        <dbReference type="Proteomes" id="UP000192501"/>
    </source>
</evidence>
<keyword evidence="4" id="KW-0498">Mitosis</keyword>
<keyword evidence="3" id="KW-0677">Repeat</keyword>
<accession>A0A1X0Q6K2</accession>
<proteinExistence type="predicted"/>
<dbReference type="GO" id="GO:0005680">
    <property type="term" value="C:anaphase-promoting complex"/>
    <property type="evidence" value="ECO:0007669"/>
    <property type="project" value="TreeGrafter"/>
</dbReference>
<dbReference type="GO" id="GO:0031145">
    <property type="term" value="P:anaphase-promoting complex-dependent catabolic process"/>
    <property type="evidence" value="ECO:0007669"/>
    <property type="project" value="TreeGrafter"/>
</dbReference>
<comment type="caution">
    <text evidence="7">The sequence shown here is derived from an EMBL/GenBank/DDBJ whole genome shotgun (WGS) entry which is preliminary data.</text>
</comment>
<evidence type="ECO:0000313" key="7">
    <source>
        <dbReference type="EMBL" id="ORD95347.1"/>
    </source>
</evidence>
<dbReference type="Proteomes" id="UP000192501">
    <property type="component" value="Unassembled WGS sequence"/>
</dbReference>
<evidence type="ECO:0000256" key="1">
    <source>
        <dbReference type="ARBA" id="ARBA00022574"/>
    </source>
</evidence>
<dbReference type="VEuPathDB" id="MicrosporidiaDB:A0H76_917"/>
<organism evidence="7 8">
    <name type="scientific">Hepatospora eriocheir</name>
    <dbReference type="NCBI Taxonomy" id="1081669"/>
    <lineage>
        <taxon>Eukaryota</taxon>
        <taxon>Fungi</taxon>
        <taxon>Fungi incertae sedis</taxon>
        <taxon>Microsporidia</taxon>
        <taxon>Hepatosporidae</taxon>
        <taxon>Hepatospora</taxon>
    </lineage>
</organism>
<dbReference type="SMART" id="SM00320">
    <property type="entry name" value="WD40"/>
    <property type="match status" value="1"/>
</dbReference>
<keyword evidence="5" id="KW-0131">Cell cycle</keyword>
<dbReference type="InterPro" id="IPR036322">
    <property type="entry name" value="WD40_repeat_dom_sf"/>
</dbReference>
<evidence type="ECO:0000256" key="2">
    <source>
        <dbReference type="ARBA" id="ARBA00022618"/>
    </source>
</evidence>
<dbReference type="GO" id="GO:0010997">
    <property type="term" value="F:anaphase-promoting complex binding"/>
    <property type="evidence" value="ECO:0007669"/>
    <property type="project" value="InterPro"/>
</dbReference>
<name>A0A1X0Q6K2_9MICR</name>
<evidence type="ECO:0000256" key="5">
    <source>
        <dbReference type="ARBA" id="ARBA00023306"/>
    </source>
</evidence>
<evidence type="ECO:0000256" key="3">
    <source>
        <dbReference type="ARBA" id="ARBA00022737"/>
    </source>
</evidence>
<protein>
    <submittedName>
        <fullName evidence="7">CDC20</fullName>
    </submittedName>
</protein>
<sequence>MDWCDWKYGVLYTGGGSQDKTIRQWDVNLFKEIKRVHTESQVSSVHCLSKYKELVTAHGFYTNDLNLWKFDKMKHVKSFGSHDSRILHTAVSPDQSKLISLGPDENLKFWKIGEECSSKSRRDSLLIR</sequence>
<reference evidence="7 8" key="1">
    <citation type="journal article" date="2017" name="Environ. Microbiol.">
        <title>Decay of the glycolytic pathway and adaptation to intranuclear parasitism within Enterocytozoonidae microsporidia.</title>
        <authorList>
            <person name="Wiredu Boakye D."/>
            <person name="Jaroenlak P."/>
            <person name="Prachumwat A."/>
            <person name="Williams T.A."/>
            <person name="Bateman K.S."/>
            <person name="Itsathitphaisarn O."/>
            <person name="Sritunyalucksana K."/>
            <person name="Paszkiewicz K.H."/>
            <person name="Moore K.A."/>
            <person name="Stentiford G.D."/>
            <person name="Williams B.A."/>
        </authorList>
    </citation>
    <scope>NUCLEOTIDE SEQUENCE [LARGE SCALE GENOMIC DNA]</scope>
    <source>
        <strain evidence="8">canceri</strain>
    </source>
</reference>
<keyword evidence="2" id="KW-0132">Cell division</keyword>
<gene>
    <name evidence="7" type="primary">CDC20</name>
    <name evidence="7" type="ORF">A0H76_917</name>
</gene>
<dbReference type="SMR" id="A0A1X0Q6K2"/>
<dbReference type="GO" id="GO:1905786">
    <property type="term" value="P:positive regulation of anaphase-promoting complex-dependent catabolic process"/>
    <property type="evidence" value="ECO:0007669"/>
    <property type="project" value="TreeGrafter"/>
</dbReference>
<dbReference type="InterPro" id="IPR015943">
    <property type="entry name" value="WD40/YVTN_repeat-like_dom_sf"/>
</dbReference>
<feature type="repeat" description="WD" evidence="6">
    <location>
        <begin position="79"/>
        <end position="112"/>
    </location>
</feature>
<dbReference type="Gene3D" id="2.130.10.10">
    <property type="entry name" value="YVTN repeat-like/Quinoprotein amine dehydrogenase"/>
    <property type="match status" value="1"/>
</dbReference>
<dbReference type="AlphaFoldDB" id="A0A1X0Q6K2"/>